<reference evidence="5" key="1">
    <citation type="submission" date="2025-08" db="UniProtKB">
        <authorList>
            <consortium name="RefSeq"/>
        </authorList>
    </citation>
    <scope>IDENTIFICATION</scope>
</reference>
<dbReference type="InterPro" id="IPR014729">
    <property type="entry name" value="Rossmann-like_a/b/a_fold"/>
</dbReference>
<sequence length="459" mass="50433">MKCDNKPVVVVRVNDAFCRECFLTYFTHKFRATIGKSKLVREGEKVLLTVSGGQASCAMLNLVNEGLGKSVHKRLRFSPSILYIDEGAVLGMCLQERSNVQEKVLSSARKTGFPCFYSSLEMVMACGGCAGAEDADSHGDEQPCHYSTYHGVDDCEGLHTNVDMQRRLTSLFEATRTITAKEDLLNVLRMRLMVHIAIQEGFTKLMVGDTGTRLAVRVMSNVAQGRGSALALDTGFSDDRHGIAVLLRPMMDFTGKEIVMYNRFHDIRPVTIAAFTTKSSCAASITKLSQTFVLQLQEHFPSTINTICRTAGKICEATDLGSKRPAQCCMCKISLDTSVVVPSALQSVLYSQSLATKAEELSSPSCESTPSLKVPAETNCCENTEPDGGTCCSQRRRDESLCRMTSADLCGMLCYGCRLIIHDMDSIENLPHDMVKAVATQSNRAKIKEEILEFLLDDD</sequence>
<organism evidence="4 5">
    <name type="scientific">Priapulus caudatus</name>
    <name type="common">Priapulid worm</name>
    <dbReference type="NCBI Taxonomy" id="37621"/>
    <lineage>
        <taxon>Eukaryota</taxon>
        <taxon>Metazoa</taxon>
        <taxon>Ecdysozoa</taxon>
        <taxon>Scalidophora</taxon>
        <taxon>Priapulida</taxon>
        <taxon>Priapulimorpha</taxon>
        <taxon>Priapulimorphida</taxon>
        <taxon>Priapulidae</taxon>
        <taxon>Priapulus</taxon>
    </lineage>
</organism>
<accession>A0ABM1DXI0</accession>
<protein>
    <recommendedName>
        <fullName evidence="3">Cytoplasmic tRNA 2-thiolation protein 2</fullName>
    </recommendedName>
</protein>
<name>A0ABM1DXI0_PRICU</name>
<dbReference type="GeneID" id="106806975"/>
<dbReference type="RefSeq" id="XP_014664651.1">
    <property type="nucleotide sequence ID" value="XM_014809165.1"/>
</dbReference>
<evidence type="ECO:0000256" key="3">
    <source>
        <dbReference type="HAMAP-Rule" id="MF_03054"/>
    </source>
</evidence>
<evidence type="ECO:0000256" key="1">
    <source>
        <dbReference type="ARBA" id="ARBA00022490"/>
    </source>
</evidence>
<comment type="pathway">
    <text evidence="3">tRNA modification; 5-methoxycarbonylmethyl-2-thiouridine-tRNA biosynthesis.</text>
</comment>
<dbReference type="PANTHER" id="PTHR20882">
    <property type="entry name" value="CYTOPLASMIC TRNA 2-THIOLATION PROTEIN 2"/>
    <property type="match status" value="1"/>
</dbReference>
<comment type="similarity">
    <text evidence="3">Belongs to the CTU2/NCS2 family.</text>
</comment>
<keyword evidence="4" id="KW-1185">Reference proteome</keyword>
<keyword evidence="1 3" id="KW-0963">Cytoplasm</keyword>
<gene>
    <name evidence="5" type="primary">LOC106806975</name>
</gene>
<keyword evidence="2 3" id="KW-0819">tRNA processing</keyword>
<dbReference type="HAMAP" id="MF_03054">
    <property type="entry name" value="CTU2"/>
    <property type="match status" value="1"/>
</dbReference>
<dbReference type="PANTHER" id="PTHR20882:SF14">
    <property type="entry name" value="CYTOPLASMIC TRNA 2-THIOLATION PROTEIN 2"/>
    <property type="match status" value="1"/>
</dbReference>
<evidence type="ECO:0000313" key="5">
    <source>
        <dbReference type="RefSeq" id="XP_014664651.1"/>
    </source>
</evidence>
<evidence type="ECO:0000256" key="2">
    <source>
        <dbReference type="ARBA" id="ARBA00022694"/>
    </source>
</evidence>
<dbReference type="InterPro" id="IPR019407">
    <property type="entry name" value="CTU2"/>
</dbReference>
<proteinExistence type="inferred from homology"/>
<dbReference type="SUPFAM" id="SSF52402">
    <property type="entry name" value="Adenine nucleotide alpha hydrolases-like"/>
    <property type="match status" value="1"/>
</dbReference>
<evidence type="ECO:0000313" key="4">
    <source>
        <dbReference type="Proteomes" id="UP000695022"/>
    </source>
</evidence>
<dbReference type="Proteomes" id="UP000695022">
    <property type="component" value="Unplaced"/>
</dbReference>
<dbReference type="Gene3D" id="3.40.50.620">
    <property type="entry name" value="HUPs"/>
    <property type="match status" value="1"/>
</dbReference>
<comment type="subcellular location">
    <subcellularLocation>
        <location evidence="3">Cytoplasm</location>
    </subcellularLocation>
</comment>
<comment type="function">
    <text evidence="3">Plays a central role in 2-thiolation of mcm(5)S(2)U at tRNA wobble positions of tRNA(Lys), tRNA(Glu) and tRNA(Gln). May act by forming a heterodimer with NCS6/CTU1 that ligates sulfur from thiocarboxylated URM1 onto the uridine of tRNAs at wobble position.</text>
</comment>
<dbReference type="Pfam" id="PF10288">
    <property type="entry name" value="CTU2"/>
    <property type="match status" value="1"/>
</dbReference>